<evidence type="ECO:0000313" key="4">
    <source>
        <dbReference type="Proteomes" id="UP000014760"/>
    </source>
</evidence>
<dbReference type="InterPro" id="IPR050621">
    <property type="entry name" value="Tudor_domain_containing"/>
</dbReference>
<feature type="domain" description="Tudor" evidence="1">
    <location>
        <begin position="234"/>
        <end position="292"/>
    </location>
</feature>
<dbReference type="SUPFAM" id="SSF63748">
    <property type="entry name" value="Tudor/PWWP/MBT"/>
    <property type="match status" value="4"/>
</dbReference>
<dbReference type="Pfam" id="PF00567">
    <property type="entry name" value="TUDOR"/>
    <property type="match status" value="4"/>
</dbReference>
<dbReference type="HOGENOM" id="CLU_346691_0_0_1"/>
<dbReference type="PANTHER" id="PTHR22948">
    <property type="entry name" value="TUDOR DOMAIN CONTAINING PROTEIN"/>
    <property type="match status" value="1"/>
</dbReference>
<dbReference type="EMBL" id="KB294689">
    <property type="protein sequence ID" value="ELU14189.1"/>
    <property type="molecule type" value="Genomic_DNA"/>
</dbReference>
<dbReference type="EnsemblMetazoa" id="CapteT202690">
    <property type="protein sequence ID" value="CapteP202690"/>
    <property type="gene ID" value="CapteG202690"/>
</dbReference>
<reference evidence="3" key="3">
    <citation type="submission" date="2015-06" db="UniProtKB">
        <authorList>
            <consortium name="EnsemblMetazoa"/>
        </authorList>
    </citation>
    <scope>IDENTIFICATION</scope>
</reference>
<dbReference type="InterPro" id="IPR002999">
    <property type="entry name" value="Tudor"/>
</dbReference>
<keyword evidence="4" id="KW-1185">Reference proteome</keyword>
<feature type="domain" description="Tudor" evidence="1">
    <location>
        <begin position="22"/>
        <end position="80"/>
    </location>
</feature>
<evidence type="ECO:0000259" key="1">
    <source>
        <dbReference type="PROSITE" id="PS50304"/>
    </source>
</evidence>
<dbReference type="AlphaFoldDB" id="R7V6M8"/>
<accession>R7V6M8</accession>
<dbReference type="STRING" id="283909.R7V6M8"/>
<evidence type="ECO:0000313" key="2">
    <source>
        <dbReference type="EMBL" id="ELU14189.1"/>
    </source>
</evidence>
<dbReference type="SMART" id="SM00333">
    <property type="entry name" value="TUDOR"/>
    <property type="match status" value="4"/>
</dbReference>
<dbReference type="OrthoDB" id="341421at2759"/>
<dbReference type="Proteomes" id="UP000014760">
    <property type="component" value="Unassembled WGS sequence"/>
</dbReference>
<feature type="domain" description="Tudor" evidence="1">
    <location>
        <begin position="448"/>
        <end position="506"/>
    </location>
</feature>
<name>R7V6M8_CAPTE</name>
<dbReference type="InterPro" id="IPR035437">
    <property type="entry name" value="SNase_OB-fold_sf"/>
</dbReference>
<dbReference type="EMBL" id="AMQN01038839">
    <property type="status" value="NOT_ANNOTATED_CDS"/>
    <property type="molecule type" value="Genomic_DNA"/>
</dbReference>
<organism evidence="2">
    <name type="scientific">Capitella teleta</name>
    <name type="common">Polychaete worm</name>
    <dbReference type="NCBI Taxonomy" id="283909"/>
    <lineage>
        <taxon>Eukaryota</taxon>
        <taxon>Metazoa</taxon>
        <taxon>Spiralia</taxon>
        <taxon>Lophotrochozoa</taxon>
        <taxon>Annelida</taxon>
        <taxon>Polychaeta</taxon>
        <taxon>Sedentaria</taxon>
        <taxon>Scolecida</taxon>
        <taxon>Capitellidae</taxon>
        <taxon>Capitella</taxon>
    </lineage>
</organism>
<feature type="non-terminal residue" evidence="2">
    <location>
        <position position="815"/>
    </location>
</feature>
<sequence>MLSFQEKFEAHYSSGNAPNVGTLKEGMIVAAKFTDDFWYRAKILSVESPSAATVKFLDYGNIDTVQKPLIKVLHPDFQKDPIYSFECSLSGLPSQCPDEMLDSFNDMLVDQQVSLTVNKKIGEKYEVSLRAPDGSDIKDALLNKHPVVSQRESNGPAAVPQATVSQTVAPRSQEVSLSSNPGLKVGSSFPVEISNVTHVNSFDCQLVKDLSTIEAFQLKFEAHYSSGNAPDVGALKEGMIVAAKFTDDFWYRAKILTVESPETATAKFLDYGNIDTIQKPLIKVLHEDFQKDPIYSFECSLSGLPSQCPDEMLDSFNEMVVSHQVTLTVNEKSQDLFSVSLQTIGGKDVKSSLLSAHPVKETDQGGQIESSEAAQVAQQPQAAAIDAEVSLSCNPVLKVGSSFPAEISNVVHINSFDCQLVKDLSTIEAFQLKFEAHYSSGNAPDVGALKEGMIVAAKFTDDFWYRAKILTVESPETATAKFLDYGNIDTIQKPLIKVLHEDFQKDPIYSFECSLSGLPSQCPDEMLDSFNEMVVSHQVTLTVNEKSQDIFSVSLQTIGGKDVKSSLLSAHPVKETDQGGQIESSEAAQVAQQPQAAAIDAEVSLSCNPVLKVGSSFPAEISNVVHINSFDCQLVKDLSTIEAFQLKFEAHYSSGNAPDVGALKEGMIVAAKFTDDFWYRAKILTVESPETATAKFLDYGNIDTIQKPLIKVLHEDFQKDPIYSFQCSLSGLPSQCPDDMITSFNDMVIGHQVTLTVDGTIGSTFGVSLKLSNGSDVASALLEAHPEAAIAVSEETPVLATQEEGKGEGIYITGV</sequence>
<dbReference type="PROSITE" id="PS50304">
    <property type="entry name" value="TUDOR"/>
    <property type="match status" value="4"/>
</dbReference>
<protein>
    <recommendedName>
        <fullName evidence="1">Tudor domain-containing protein</fullName>
    </recommendedName>
</protein>
<dbReference type="OMA" id="YCSAQKS"/>
<feature type="domain" description="Tudor" evidence="1">
    <location>
        <begin position="662"/>
        <end position="720"/>
    </location>
</feature>
<reference evidence="2 4" key="2">
    <citation type="journal article" date="2013" name="Nature">
        <title>Insights into bilaterian evolution from three spiralian genomes.</title>
        <authorList>
            <person name="Simakov O."/>
            <person name="Marletaz F."/>
            <person name="Cho S.J."/>
            <person name="Edsinger-Gonzales E."/>
            <person name="Havlak P."/>
            <person name="Hellsten U."/>
            <person name="Kuo D.H."/>
            <person name="Larsson T."/>
            <person name="Lv J."/>
            <person name="Arendt D."/>
            <person name="Savage R."/>
            <person name="Osoegawa K."/>
            <person name="de Jong P."/>
            <person name="Grimwood J."/>
            <person name="Chapman J.A."/>
            <person name="Shapiro H."/>
            <person name="Aerts A."/>
            <person name="Otillar R.P."/>
            <person name="Terry A.Y."/>
            <person name="Boore J.L."/>
            <person name="Grigoriev I.V."/>
            <person name="Lindberg D.R."/>
            <person name="Seaver E.C."/>
            <person name="Weisblat D.A."/>
            <person name="Putnam N.H."/>
            <person name="Rokhsar D.S."/>
        </authorList>
    </citation>
    <scope>NUCLEOTIDE SEQUENCE</scope>
    <source>
        <strain evidence="2 4">I ESC-2004</strain>
    </source>
</reference>
<dbReference type="Gene3D" id="2.30.30.140">
    <property type="match status" value="4"/>
</dbReference>
<evidence type="ECO:0000313" key="3">
    <source>
        <dbReference type="EnsemblMetazoa" id="CapteP202690"/>
    </source>
</evidence>
<reference evidence="4" key="1">
    <citation type="submission" date="2012-12" db="EMBL/GenBank/DDBJ databases">
        <authorList>
            <person name="Hellsten U."/>
            <person name="Grimwood J."/>
            <person name="Chapman J.A."/>
            <person name="Shapiro H."/>
            <person name="Aerts A."/>
            <person name="Otillar R.P."/>
            <person name="Terry A.Y."/>
            <person name="Boore J.L."/>
            <person name="Simakov O."/>
            <person name="Marletaz F."/>
            <person name="Cho S.-J."/>
            <person name="Edsinger-Gonzales E."/>
            <person name="Havlak P."/>
            <person name="Kuo D.-H."/>
            <person name="Larsson T."/>
            <person name="Lv J."/>
            <person name="Arendt D."/>
            <person name="Savage R."/>
            <person name="Osoegawa K."/>
            <person name="de Jong P."/>
            <person name="Lindberg D.R."/>
            <person name="Seaver E.C."/>
            <person name="Weisblat D.A."/>
            <person name="Putnam N.H."/>
            <person name="Grigoriev I.V."/>
            <person name="Rokhsar D.S."/>
        </authorList>
    </citation>
    <scope>NUCLEOTIDE SEQUENCE</scope>
    <source>
        <strain evidence="4">I ESC-2004</strain>
    </source>
</reference>
<dbReference type="Gene3D" id="2.40.50.90">
    <property type="match status" value="3"/>
</dbReference>
<dbReference type="PANTHER" id="PTHR22948:SF29">
    <property type="entry name" value="FI02030P-RELATED"/>
    <property type="match status" value="1"/>
</dbReference>
<gene>
    <name evidence="2" type="ORF">CAPTEDRAFT_202690</name>
</gene>
<proteinExistence type="predicted"/>